<dbReference type="OrthoDB" id="192402at2759"/>
<organism evidence="3 4">
    <name type="scientific">Parnassius apollo</name>
    <name type="common">Apollo butterfly</name>
    <name type="synonym">Papilio apollo</name>
    <dbReference type="NCBI Taxonomy" id="110799"/>
    <lineage>
        <taxon>Eukaryota</taxon>
        <taxon>Metazoa</taxon>
        <taxon>Ecdysozoa</taxon>
        <taxon>Arthropoda</taxon>
        <taxon>Hexapoda</taxon>
        <taxon>Insecta</taxon>
        <taxon>Pterygota</taxon>
        <taxon>Neoptera</taxon>
        <taxon>Endopterygota</taxon>
        <taxon>Lepidoptera</taxon>
        <taxon>Glossata</taxon>
        <taxon>Ditrysia</taxon>
        <taxon>Papilionoidea</taxon>
        <taxon>Papilionidae</taxon>
        <taxon>Parnassiinae</taxon>
        <taxon>Parnassini</taxon>
        <taxon>Parnassius</taxon>
        <taxon>Parnassius</taxon>
    </lineage>
</organism>
<dbReference type="AlphaFoldDB" id="A0A8S3XSJ3"/>
<feature type="domain" description="F-box" evidence="2">
    <location>
        <begin position="45"/>
        <end position="80"/>
    </location>
</feature>
<keyword evidence="4" id="KW-1185">Reference proteome</keyword>
<evidence type="ECO:0000313" key="4">
    <source>
        <dbReference type="Proteomes" id="UP000691718"/>
    </source>
</evidence>
<dbReference type="Proteomes" id="UP000691718">
    <property type="component" value="Unassembled WGS sequence"/>
</dbReference>
<evidence type="ECO:0000313" key="3">
    <source>
        <dbReference type="EMBL" id="CAG5033562.1"/>
    </source>
</evidence>
<feature type="compositionally biased region" description="Acidic residues" evidence="1">
    <location>
        <begin position="11"/>
        <end position="21"/>
    </location>
</feature>
<accession>A0A8S3XSJ3</accession>
<feature type="region of interest" description="Disordered" evidence="1">
    <location>
        <begin position="1"/>
        <end position="22"/>
    </location>
</feature>
<gene>
    <name evidence="3" type="ORF">PAPOLLO_LOCUS20146</name>
</gene>
<dbReference type="EMBL" id="CAJQZP010001255">
    <property type="protein sequence ID" value="CAG5033562.1"/>
    <property type="molecule type" value="Genomic_DNA"/>
</dbReference>
<dbReference type="Pfam" id="PF12937">
    <property type="entry name" value="F-box-like"/>
    <property type="match status" value="1"/>
</dbReference>
<feature type="compositionally biased region" description="Polar residues" evidence="1">
    <location>
        <begin position="1"/>
        <end position="10"/>
    </location>
</feature>
<protein>
    <submittedName>
        <fullName evidence="3">(apollo) hypothetical protein</fullName>
    </submittedName>
</protein>
<reference evidence="3" key="1">
    <citation type="submission" date="2021-04" db="EMBL/GenBank/DDBJ databases">
        <authorList>
            <person name="Tunstrom K."/>
        </authorList>
    </citation>
    <scope>NUCLEOTIDE SEQUENCE</scope>
</reference>
<proteinExistence type="predicted"/>
<sequence>MHVETSNGDNIESEDAEDSEDVSWVGEVGGSAWQREDGVALAALRAVFSWLDGGSLMRAASVCRVWRTAADEPALWRRCVLPRASPAQVRALRRASAAAQLHCVTESSWSGWSWRREYWLAAARWLLRARLPAAGGAAVTHAALSHAADRIAVTADDASLTVPTL</sequence>
<name>A0A8S3XSJ3_PARAO</name>
<evidence type="ECO:0000259" key="2">
    <source>
        <dbReference type="Pfam" id="PF12937"/>
    </source>
</evidence>
<comment type="caution">
    <text evidence="3">The sequence shown here is derived from an EMBL/GenBank/DDBJ whole genome shotgun (WGS) entry which is preliminary data.</text>
</comment>
<dbReference type="InterPro" id="IPR001810">
    <property type="entry name" value="F-box_dom"/>
</dbReference>
<evidence type="ECO:0000256" key="1">
    <source>
        <dbReference type="SAM" id="MobiDB-lite"/>
    </source>
</evidence>